<dbReference type="EMBL" id="AWFF01000039">
    <property type="protein sequence ID" value="KCZ54328.1"/>
    <property type="molecule type" value="Genomic_DNA"/>
</dbReference>
<keyword evidence="1" id="KW-0472">Membrane</keyword>
<protein>
    <submittedName>
        <fullName evidence="2">Uncharacterized protein</fullName>
    </submittedName>
</protein>
<reference evidence="2 3" key="1">
    <citation type="journal article" date="2014" name="Antonie Van Leeuwenhoek">
        <title>Hyphomonas beringensis sp. nov. and Hyphomonas chukchiensis sp. nov., isolated from surface seawater of the Bering Sea and Chukchi Sea.</title>
        <authorList>
            <person name="Li C."/>
            <person name="Lai Q."/>
            <person name="Li G."/>
            <person name="Dong C."/>
            <person name="Wang J."/>
            <person name="Liao Y."/>
            <person name="Shao Z."/>
        </authorList>
    </citation>
    <scope>NUCLEOTIDE SEQUENCE [LARGE SCALE GENOMIC DNA]</scope>
    <source>
        <strain evidence="2 3">25B14_1</strain>
    </source>
</reference>
<evidence type="ECO:0000313" key="2">
    <source>
        <dbReference type="EMBL" id="KCZ54328.1"/>
    </source>
</evidence>
<evidence type="ECO:0000256" key="1">
    <source>
        <dbReference type="SAM" id="Phobius"/>
    </source>
</evidence>
<keyword evidence="3" id="KW-1185">Reference proteome</keyword>
<dbReference type="RefSeq" id="WP_034796371.1">
    <property type="nucleotide sequence ID" value="NZ_AWFF01000039.1"/>
</dbReference>
<keyword evidence="1" id="KW-1133">Transmembrane helix</keyword>
<organism evidence="2 3">
    <name type="scientific">Hyphomonas beringensis</name>
    <dbReference type="NCBI Taxonomy" id="1280946"/>
    <lineage>
        <taxon>Bacteria</taxon>
        <taxon>Pseudomonadati</taxon>
        <taxon>Pseudomonadota</taxon>
        <taxon>Alphaproteobacteria</taxon>
        <taxon>Hyphomonadales</taxon>
        <taxon>Hyphomonadaceae</taxon>
        <taxon>Hyphomonas</taxon>
    </lineage>
</organism>
<dbReference type="PATRIC" id="fig|1280946.3.peg.1995"/>
<comment type="caution">
    <text evidence="2">The sequence shown here is derived from an EMBL/GenBank/DDBJ whole genome shotgun (WGS) entry which is preliminary data.</text>
</comment>
<dbReference type="OrthoDB" id="9965039at2"/>
<proteinExistence type="predicted"/>
<name>A0A062U9A5_9PROT</name>
<evidence type="ECO:0000313" key="3">
    <source>
        <dbReference type="Proteomes" id="UP000027037"/>
    </source>
</evidence>
<dbReference type="Proteomes" id="UP000027037">
    <property type="component" value="Unassembled WGS sequence"/>
</dbReference>
<keyword evidence="1" id="KW-0812">Transmembrane</keyword>
<feature type="transmembrane region" description="Helical" evidence="1">
    <location>
        <begin position="12"/>
        <end position="30"/>
    </location>
</feature>
<gene>
    <name evidence="2" type="ORF">HY29_14930</name>
</gene>
<dbReference type="AlphaFoldDB" id="A0A062U9A5"/>
<accession>A0A062U9A5</accession>
<sequence>MKQATNLLRDHPAAIVVVVLVVSVLALAVWRFSYHARALQHVAALQSEVNGVLSGEREVGAAEPMLQKVNLDTMQTFREGISPQEAQSLSSPVCTYVQQPTFAARAEGANVCETTPVSARSGDIICLSQFTVDPVEATPDDLSTGYGCLLTIWSDSKDLWKIRDIVIGGFEAEPAID</sequence>